<keyword evidence="1" id="KW-0812">Transmembrane</keyword>
<dbReference type="EMBL" id="CP046902">
    <property type="protein sequence ID" value="QGZ32267.1"/>
    <property type="molecule type" value="Genomic_DNA"/>
</dbReference>
<keyword evidence="1" id="KW-0472">Membrane</keyword>
<gene>
    <name evidence="2" type="ORF">GQA94_20275</name>
</gene>
<feature type="transmembrane region" description="Helical" evidence="1">
    <location>
        <begin position="302"/>
        <end position="318"/>
    </location>
</feature>
<dbReference type="Pfam" id="PF01944">
    <property type="entry name" value="SpoIIM"/>
    <property type="match status" value="1"/>
</dbReference>
<dbReference type="PANTHER" id="PTHR35337">
    <property type="entry name" value="SLR1478 PROTEIN"/>
    <property type="match status" value="1"/>
</dbReference>
<protein>
    <submittedName>
        <fullName evidence="2">Stage II sporulation protein M</fullName>
    </submittedName>
</protein>
<feature type="transmembrane region" description="Helical" evidence="1">
    <location>
        <begin position="197"/>
        <end position="217"/>
    </location>
</feature>
<reference evidence="2 3" key="1">
    <citation type="submission" date="2019-12" db="EMBL/GenBank/DDBJ databases">
        <title>Complete genome sequence of Pseudomonas stutzeri.</title>
        <authorList>
            <person name="Lim S.R."/>
            <person name="Kim J.H."/>
        </authorList>
    </citation>
    <scope>NUCLEOTIDE SEQUENCE [LARGE SCALE GENOMIC DNA]</scope>
    <source>
        <strain evidence="2 3">PM101005</strain>
    </source>
</reference>
<accession>A0A6I6LU47</accession>
<dbReference type="Proteomes" id="UP000438983">
    <property type="component" value="Chromosome"/>
</dbReference>
<feature type="transmembrane region" description="Helical" evidence="1">
    <location>
        <begin position="229"/>
        <end position="251"/>
    </location>
</feature>
<proteinExistence type="predicted"/>
<feature type="transmembrane region" description="Helical" evidence="1">
    <location>
        <begin position="272"/>
        <end position="290"/>
    </location>
</feature>
<evidence type="ECO:0000313" key="2">
    <source>
        <dbReference type="EMBL" id="QGZ32267.1"/>
    </source>
</evidence>
<name>A0A6I6LU47_STUST</name>
<dbReference type="RefSeq" id="WP_158189698.1">
    <property type="nucleotide sequence ID" value="NZ_CP046902.1"/>
</dbReference>
<dbReference type="AlphaFoldDB" id="A0A6I6LU47"/>
<sequence length="327" mass="36143">MKQSQFERHHQPEWQAFEKTLEALEHRKKPPASVIREFPAAYRRICQCLALAQARGYSTQATDYLQRLVQRGHQQFYRHRSPLAGRLLGFMLGGFGRLVREQWRYVLAASLLFYISLLGMAALVLIVPELVYSLISPEQVGQMEAMYDPDASRLGRFGERGSGDDWVMFGYYVMNNIGIAFQTFAGGLLFGLGTLFYLLFNGLTIGAIAGHLTAIGYHQPFWSFVVGHGAFELTAITLAGAAGLKLGGALVAPGRLTRAEALRLAATKAVRLIAGATLMLLIAAFIEAYWSSMSYPSASVKYAVGALLWVLVVLYFLLSGRDIHAPE</sequence>
<evidence type="ECO:0000256" key="1">
    <source>
        <dbReference type="SAM" id="Phobius"/>
    </source>
</evidence>
<organism evidence="2 3">
    <name type="scientific">Stutzerimonas stutzeri</name>
    <name type="common">Pseudomonas stutzeri</name>
    <dbReference type="NCBI Taxonomy" id="316"/>
    <lineage>
        <taxon>Bacteria</taxon>
        <taxon>Pseudomonadati</taxon>
        <taxon>Pseudomonadota</taxon>
        <taxon>Gammaproteobacteria</taxon>
        <taxon>Pseudomonadales</taxon>
        <taxon>Pseudomonadaceae</taxon>
        <taxon>Stutzerimonas</taxon>
    </lineage>
</organism>
<feature type="transmembrane region" description="Helical" evidence="1">
    <location>
        <begin position="105"/>
        <end position="127"/>
    </location>
</feature>
<dbReference type="PANTHER" id="PTHR35337:SF1">
    <property type="entry name" value="SLR1478 PROTEIN"/>
    <property type="match status" value="1"/>
</dbReference>
<feature type="transmembrane region" description="Helical" evidence="1">
    <location>
        <begin position="169"/>
        <end position="190"/>
    </location>
</feature>
<evidence type="ECO:0000313" key="3">
    <source>
        <dbReference type="Proteomes" id="UP000438983"/>
    </source>
</evidence>
<keyword evidence="1" id="KW-1133">Transmembrane helix</keyword>
<dbReference type="InterPro" id="IPR002798">
    <property type="entry name" value="SpoIIM-like"/>
</dbReference>
<dbReference type="OrthoDB" id="9792847at2"/>